<dbReference type="AlphaFoldDB" id="A0AAV7T951"/>
<evidence type="ECO:0000256" key="1">
    <source>
        <dbReference type="SAM" id="MobiDB-lite"/>
    </source>
</evidence>
<feature type="region of interest" description="Disordered" evidence="1">
    <location>
        <begin position="35"/>
        <end position="104"/>
    </location>
</feature>
<name>A0AAV7T951_PLEWA</name>
<feature type="compositionally biased region" description="Basic and acidic residues" evidence="1">
    <location>
        <begin position="38"/>
        <end position="55"/>
    </location>
</feature>
<keyword evidence="3" id="KW-1185">Reference proteome</keyword>
<sequence>MPRIAEQNGKYKEQKQWETAEIEVERCRGWQSKAKNTRWRDRIEGTDNRGTEHWDGTYQRRRAPGKRTGLRTRDRSRGRGWGEALQQGGAVGAGERAPTERTEKAKQGMLKELLTRRLAFFLVSSEWSTLWRVEYSVANEAMNSV</sequence>
<organism evidence="2 3">
    <name type="scientific">Pleurodeles waltl</name>
    <name type="common">Iberian ribbed newt</name>
    <dbReference type="NCBI Taxonomy" id="8319"/>
    <lineage>
        <taxon>Eukaryota</taxon>
        <taxon>Metazoa</taxon>
        <taxon>Chordata</taxon>
        <taxon>Craniata</taxon>
        <taxon>Vertebrata</taxon>
        <taxon>Euteleostomi</taxon>
        <taxon>Amphibia</taxon>
        <taxon>Batrachia</taxon>
        <taxon>Caudata</taxon>
        <taxon>Salamandroidea</taxon>
        <taxon>Salamandridae</taxon>
        <taxon>Pleurodelinae</taxon>
        <taxon>Pleurodeles</taxon>
    </lineage>
</organism>
<dbReference type="Proteomes" id="UP001066276">
    <property type="component" value="Chromosome 4_1"/>
</dbReference>
<proteinExistence type="predicted"/>
<comment type="caution">
    <text evidence="2">The sequence shown here is derived from an EMBL/GenBank/DDBJ whole genome shotgun (WGS) entry which is preliminary data.</text>
</comment>
<evidence type="ECO:0000313" key="2">
    <source>
        <dbReference type="EMBL" id="KAJ1172382.1"/>
    </source>
</evidence>
<accession>A0AAV7T951</accession>
<reference evidence="2" key="1">
    <citation type="journal article" date="2022" name="bioRxiv">
        <title>Sequencing and chromosome-scale assembly of the giantPleurodeles waltlgenome.</title>
        <authorList>
            <person name="Brown T."/>
            <person name="Elewa A."/>
            <person name="Iarovenko S."/>
            <person name="Subramanian E."/>
            <person name="Araus A.J."/>
            <person name="Petzold A."/>
            <person name="Susuki M."/>
            <person name="Suzuki K.-i.T."/>
            <person name="Hayashi T."/>
            <person name="Toyoda A."/>
            <person name="Oliveira C."/>
            <person name="Osipova E."/>
            <person name="Leigh N.D."/>
            <person name="Simon A."/>
            <person name="Yun M.H."/>
        </authorList>
    </citation>
    <scope>NUCLEOTIDE SEQUENCE</scope>
    <source>
        <strain evidence="2">20211129_DDA</strain>
        <tissue evidence="2">Liver</tissue>
    </source>
</reference>
<evidence type="ECO:0000313" key="3">
    <source>
        <dbReference type="Proteomes" id="UP001066276"/>
    </source>
</evidence>
<gene>
    <name evidence="2" type="ORF">NDU88_004229</name>
</gene>
<feature type="compositionally biased region" description="Basic residues" evidence="1">
    <location>
        <begin position="59"/>
        <end position="70"/>
    </location>
</feature>
<dbReference type="EMBL" id="JANPWB010000007">
    <property type="protein sequence ID" value="KAJ1172382.1"/>
    <property type="molecule type" value="Genomic_DNA"/>
</dbReference>
<protein>
    <submittedName>
        <fullName evidence="2">Uncharacterized protein</fullName>
    </submittedName>
</protein>